<evidence type="ECO:0000313" key="1">
    <source>
        <dbReference type="EMBL" id="SVC83633.1"/>
    </source>
</evidence>
<dbReference type="EMBL" id="UINC01113789">
    <property type="protein sequence ID" value="SVC83633.1"/>
    <property type="molecule type" value="Genomic_DNA"/>
</dbReference>
<sequence>MLPKIRGWLSEINALNARIQEAAECFAPRINAGEDLGGLEVSQQFRDVTRVHSVLREFHEREIQLKDLQRGLIDFPALLDEREIFLCWEHSEDNITQWHDLESGFAGRQPLWF</sequence>
<gene>
    <name evidence="1" type="ORF">METZ01_LOCUS336487</name>
</gene>
<protein>
    <recommendedName>
        <fullName evidence="2">DUF2203 domain-containing protein</fullName>
    </recommendedName>
</protein>
<reference evidence="1" key="1">
    <citation type="submission" date="2018-05" db="EMBL/GenBank/DDBJ databases">
        <authorList>
            <person name="Lanie J.A."/>
            <person name="Ng W.-L."/>
            <person name="Kazmierczak K.M."/>
            <person name="Andrzejewski T.M."/>
            <person name="Davidsen T.M."/>
            <person name="Wayne K.J."/>
            <person name="Tettelin H."/>
            <person name="Glass J.I."/>
            <person name="Rusch D."/>
            <person name="Podicherti R."/>
            <person name="Tsui H.-C.T."/>
            <person name="Winkler M.E."/>
        </authorList>
    </citation>
    <scope>NUCLEOTIDE SEQUENCE</scope>
</reference>
<accession>A0A382QDL6</accession>
<dbReference type="Pfam" id="PF09969">
    <property type="entry name" value="DUF2203"/>
    <property type="match status" value="1"/>
</dbReference>
<dbReference type="InterPro" id="IPR018699">
    <property type="entry name" value="DUF2203"/>
</dbReference>
<name>A0A382QDL6_9ZZZZ</name>
<proteinExistence type="predicted"/>
<organism evidence="1">
    <name type="scientific">marine metagenome</name>
    <dbReference type="NCBI Taxonomy" id="408172"/>
    <lineage>
        <taxon>unclassified sequences</taxon>
        <taxon>metagenomes</taxon>
        <taxon>ecological metagenomes</taxon>
    </lineage>
</organism>
<dbReference type="AlphaFoldDB" id="A0A382QDL6"/>
<evidence type="ECO:0008006" key="2">
    <source>
        <dbReference type="Google" id="ProtNLM"/>
    </source>
</evidence>